<dbReference type="GO" id="GO:0003677">
    <property type="term" value="F:DNA binding"/>
    <property type="evidence" value="ECO:0007669"/>
    <property type="project" value="TreeGrafter"/>
</dbReference>
<dbReference type="SUPFAM" id="SSF52425">
    <property type="entry name" value="Cryptochrome/photolyase, N-terminal domain"/>
    <property type="match status" value="1"/>
</dbReference>
<dbReference type="PANTHER" id="PTHR11455:SF9">
    <property type="entry name" value="CRYPTOCHROME CIRCADIAN CLOCK 5 ISOFORM X1"/>
    <property type="match status" value="1"/>
</dbReference>
<dbReference type="Gene3D" id="3.40.50.620">
    <property type="entry name" value="HUPs"/>
    <property type="match status" value="1"/>
</dbReference>
<dbReference type="PANTHER" id="PTHR11455">
    <property type="entry name" value="CRYPTOCHROME"/>
    <property type="match status" value="1"/>
</dbReference>
<dbReference type="GO" id="GO:0009416">
    <property type="term" value="P:response to light stimulus"/>
    <property type="evidence" value="ECO:0007669"/>
    <property type="project" value="TreeGrafter"/>
</dbReference>
<dbReference type="GO" id="GO:0071949">
    <property type="term" value="F:FAD binding"/>
    <property type="evidence" value="ECO:0007669"/>
    <property type="project" value="TreeGrafter"/>
</dbReference>
<dbReference type="AlphaFoldDB" id="A0A627A6R1"/>
<dbReference type="PROSITE" id="PS51645">
    <property type="entry name" value="PHR_CRY_ALPHA_BETA"/>
    <property type="match status" value="1"/>
</dbReference>
<dbReference type="InterPro" id="IPR014729">
    <property type="entry name" value="Rossmann-like_a/b/a_fold"/>
</dbReference>
<evidence type="ECO:0000259" key="1">
    <source>
        <dbReference type="PROSITE" id="PS51645"/>
    </source>
</evidence>
<dbReference type="InterPro" id="IPR006050">
    <property type="entry name" value="DNA_photolyase_N"/>
</dbReference>
<name>A0A627A6R1_SALMO</name>
<sequence length="76" mass="8479">MPTHLVWFRRDLRLQDNLALAAACRDASARVLALYISIPAQWQAHDMAPRQAAFISAQLNALQTALAEKGIPLLFH</sequence>
<dbReference type="InterPro" id="IPR002081">
    <property type="entry name" value="Cryptochrome/DNA_photolyase_1"/>
</dbReference>
<dbReference type="EMBL" id="AALNLT010000128">
    <property type="protein sequence ID" value="EDB4303260.1"/>
    <property type="molecule type" value="Genomic_DNA"/>
</dbReference>
<reference evidence="2" key="1">
    <citation type="submission" date="2018-07" db="EMBL/GenBank/DDBJ databases">
        <authorList>
            <consortium name="GenomeTrakr network: Whole genome sequencing for foodborne pathogen traceback"/>
        </authorList>
    </citation>
    <scope>NUCLEOTIDE SEQUENCE</scope>
    <source>
        <strain evidence="2">CFSAN032161</strain>
    </source>
</reference>
<dbReference type="InterPro" id="IPR036155">
    <property type="entry name" value="Crypto/Photolyase_N_sf"/>
</dbReference>
<protein>
    <submittedName>
        <fullName evidence="2">Deoxyribodipyrimidine photo-lyase</fullName>
        <ecNumber evidence="2">4.1.99.3</ecNumber>
    </submittedName>
</protein>
<proteinExistence type="predicted"/>
<dbReference type="GO" id="GO:0003904">
    <property type="term" value="F:deoxyribodipyrimidine photo-lyase activity"/>
    <property type="evidence" value="ECO:0007669"/>
    <property type="project" value="UniProtKB-EC"/>
</dbReference>
<evidence type="ECO:0000313" key="2">
    <source>
        <dbReference type="EMBL" id="EDB4303260.1"/>
    </source>
</evidence>
<organism evidence="2">
    <name type="scientific">Salmonella montevideo</name>
    <dbReference type="NCBI Taxonomy" id="115981"/>
    <lineage>
        <taxon>Bacteria</taxon>
        <taxon>Pseudomonadati</taxon>
        <taxon>Pseudomonadota</taxon>
        <taxon>Gammaproteobacteria</taxon>
        <taxon>Enterobacterales</taxon>
        <taxon>Enterobacteriaceae</taxon>
        <taxon>Salmonella</taxon>
    </lineage>
</organism>
<dbReference type="EC" id="4.1.99.3" evidence="2"/>
<keyword evidence="2" id="KW-0456">Lyase</keyword>
<feature type="non-terminal residue" evidence="2">
    <location>
        <position position="76"/>
    </location>
</feature>
<comment type="caution">
    <text evidence="2">The sequence shown here is derived from an EMBL/GenBank/DDBJ whole genome shotgun (WGS) entry which is preliminary data.</text>
</comment>
<dbReference type="Pfam" id="PF00875">
    <property type="entry name" value="DNA_photolyase"/>
    <property type="match status" value="1"/>
</dbReference>
<gene>
    <name evidence="2" type="ORF">AXU32_22285</name>
</gene>
<feature type="domain" description="Photolyase/cryptochrome alpha/beta" evidence="1">
    <location>
        <begin position="2"/>
        <end position="76"/>
    </location>
</feature>
<accession>A0A627A6R1</accession>